<name>A0A241PLU6_VIBAN</name>
<gene>
    <name evidence="1" type="ORF">DYL72_15660</name>
</gene>
<evidence type="ECO:0000313" key="2">
    <source>
        <dbReference type="Proteomes" id="UP000256923"/>
    </source>
</evidence>
<dbReference type="Proteomes" id="UP000256923">
    <property type="component" value="Chromosome 1"/>
</dbReference>
<reference evidence="1 2" key="1">
    <citation type="submission" date="2018-12" db="EMBL/GenBank/DDBJ databases">
        <title>Characterization and Draft Genome of Vibrio anguillarum J360 Marine Pathogen Isolated from an Outbreak in Lumpfish (Cyclopterus lumpus).</title>
        <authorList>
            <person name="Vasquez J.I."/>
            <person name="Cao T."/>
            <person name="Chakraborty S."/>
            <person name="Gnanagobal H."/>
            <person name="Wescot J."/>
            <person name="Boyce D."/>
            <person name="Santander J."/>
        </authorList>
    </citation>
    <scope>NUCLEOTIDE SEQUENCE [LARGE SCALE GENOMIC DNA]</scope>
    <source>
        <strain evidence="1 2">J360</strain>
    </source>
</reference>
<organism evidence="1 2">
    <name type="scientific">Vibrio anguillarum</name>
    <name type="common">Listonella anguillarum</name>
    <dbReference type="NCBI Taxonomy" id="55601"/>
    <lineage>
        <taxon>Bacteria</taxon>
        <taxon>Pseudomonadati</taxon>
        <taxon>Pseudomonadota</taxon>
        <taxon>Gammaproteobacteria</taxon>
        <taxon>Vibrionales</taxon>
        <taxon>Vibrionaceae</taxon>
        <taxon>Vibrio</taxon>
    </lineage>
</organism>
<dbReference type="RefSeq" id="WP_019282998.1">
    <property type="nucleotide sequence ID" value="NZ_CP022103.1"/>
</dbReference>
<accession>A0A241PLU6</accession>
<proteinExistence type="predicted"/>
<sequence>MKLDLISIIKSSSIKKAFGGLLAVSTLLGGYVAILDIWGGDDTVLTQSPETQYSEESKLSSSTQPTKPIYEEDWIAISYGDLNEFRSFLDRNVGKIVSIHSSFSFDAVLAENRLAHEVCDYDDFIAAVVNNPDKVSDIPFGMPRFLNSISSEQWQTYYDTGEYTNEIYRSVNCMDQIRLVVKHPRSLRFSYGGTGTISLPMWGDFLIEQRALSGPRIEYTLREM</sequence>
<evidence type="ECO:0000313" key="1">
    <source>
        <dbReference type="EMBL" id="AZS26341.1"/>
    </source>
</evidence>
<dbReference type="EMBL" id="CP034672">
    <property type="protein sequence ID" value="AZS26341.1"/>
    <property type="molecule type" value="Genomic_DNA"/>
</dbReference>
<protein>
    <submittedName>
        <fullName evidence="1">Uncharacterized protein</fullName>
    </submittedName>
</protein>
<dbReference type="AlphaFoldDB" id="A0A241PLU6"/>